<proteinExistence type="predicted"/>
<accession>A0A6A6UJV4</accession>
<sequence>MPETYLLNRDAEETRRLNEQHKVYVTYISPTIDSTTILQLTNFDPYASKYSHLTDHLHSSLGYEIHPTATASLPPNATIADIGTGTGIWLLDIARTNPSYVLHGFDISAAQIHPDFNSSSNLHFHLSDFKQPFPPELLGTFDLVHARLLIFALQAEEWAPAVANLTTLLKPGGYLQWEEINPAPATYVLRTKPTASTTVFQGELNTMLGSGEAIVQSASQVLGLLRDGFGKSLVDVKTDVVSSEREISQRGAATKVMVGVVVGALKQRMASGKEVLDEERVERVKKDMAREVESGAYLQFYVHCFVGRKEG</sequence>
<dbReference type="Proteomes" id="UP000799302">
    <property type="component" value="Unassembled WGS sequence"/>
</dbReference>
<dbReference type="AlphaFoldDB" id="A0A6A6UJV4"/>
<gene>
    <name evidence="1" type="ORF">BT63DRAFT_423394</name>
</gene>
<evidence type="ECO:0000313" key="1">
    <source>
        <dbReference type="EMBL" id="KAF2671164.1"/>
    </source>
</evidence>
<dbReference type="SUPFAM" id="SSF53335">
    <property type="entry name" value="S-adenosyl-L-methionine-dependent methyltransferases"/>
    <property type="match status" value="1"/>
</dbReference>
<evidence type="ECO:0000313" key="2">
    <source>
        <dbReference type="Proteomes" id="UP000799302"/>
    </source>
</evidence>
<dbReference type="GO" id="GO:0032259">
    <property type="term" value="P:methylation"/>
    <property type="evidence" value="ECO:0007669"/>
    <property type="project" value="UniProtKB-KW"/>
</dbReference>
<name>A0A6A6UJV4_9PEZI</name>
<protein>
    <submittedName>
        <fullName evidence="1">S-adenosyl-L-methionine-dependent methyltransferase</fullName>
    </submittedName>
</protein>
<keyword evidence="1" id="KW-0808">Transferase</keyword>
<dbReference type="CDD" id="cd02440">
    <property type="entry name" value="AdoMet_MTases"/>
    <property type="match status" value="1"/>
</dbReference>
<keyword evidence="2" id="KW-1185">Reference proteome</keyword>
<dbReference type="PANTHER" id="PTHR43591">
    <property type="entry name" value="METHYLTRANSFERASE"/>
    <property type="match status" value="1"/>
</dbReference>
<keyword evidence="1" id="KW-0489">Methyltransferase</keyword>
<reference evidence="1" key="1">
    <citation type="journal article" date="2020" name="Stud. Mycol.">
        <title>101 Dothideomycetes genomes: a test case for predicting lifestyles and emergence of pathogens.</title>
        <authorList>
            <person name="Haridas S."/>
            <person name="Albert R."/>
            <person name="Binder M."/>
            <person name="Bloem J."/>
            <person name="Labutti K."/>
            <person name="Salamov A."/>
            <person name="Andreopoulos B."/>
            <person name="Baker S."/>
            <person name="Barry K."/>
            <person name="Bills G."/>
            <person name="Bluhm B."/>
            <person name="Cannon C."/>
            <person name="Castanera R."/>
            <person name="Culley D."/>
            <person name="Daum C."/>
            <person name="Ezra D."/>
            <person name="Gonzalez J."/>
            <person name="Henrissat B."/>
            <person name="Kuo A."/>
            <person name="Liang C."/>
            <person name="Lipzen A."/>
            <person name="Lutzoni F."/>
            <person name="Magnuson J."/>
            <person name="Mondo S."/>
            <person name="Nolan M."/>
            <person name="Ohm R."/>
            <person name="Pangilinan J."/>
            <person name="Park H.-J."/>
            <person name="Ramirez L."/>
            <person name="Alfaro M."/>
            <person name="Sun H."/>
            <person name="Tritt A."/>
            <person name="Yoshinaga Y."/>
            <person name="Zwiers L.-H."/>
            <person name="Turgeon B."/>
            <person name="Goodwin S."/>
            <person name="Spatafora J."/>
            <person name="Crous P."/>
            <person name="Grigoriev I."/>
        </authorList>
    </citation>
    <scope>NUCLEOTIDE SEQUENCE</scope>
    <source>
        <strain evidence="1">CBS 115976</strain>
    </source>
</reference>
<dbReference type="PANTHER" id="PTHR43591:SF50">
    <property type="entry name" value="METHYLTRANSFERASE DOMAIN-CONTAINING PROTEIN-RELATED"/>
    <property type="match status" value="1"/>
</dbReference>
<organism evidence="1 2">
    <name type="scientific">Microthyrium microscopicum</name>
    <dbReference type="NCBI Taxonomy" id="703497"/>
    <lineage>
        <taxon>Eukaryota</taxon>
        <taxon>Fungi</taxon>
        <taxon>Dikarya</taxon>
        <taxon>Ascomycota</taxon>
        <taxon>Pezizomycotina</taxon>
        <taxon>Dothideomycetes</taxon>
        <taxon>Dothideomycetes incertae sedis</taxon>
        <taxon>Microthyriales</taxon>
        <taxon>Microthyriaceae</taxon>
        <taxon>Microthyrium</taxon>
    </lineage>
</organism>
<dbReference type="Pfam" id="PF13489">
    <property type="entry name" value="Methyltransf_23"/>
    <property type="match status" value="1"/>
</dbReference>
<dbReference type="EMBL" id="MU004233">
    <property type="protein sequence ID" value="KAF2671164.1"/>
    <property type="molecule type" value="Genomic_DNA"/>
</dbReference>
<dbReference type="InterPro" id="IPR029063">
    <property type="entry name" value="SAM-dependent_MTases_sf"/>
</dbReference>
<dbReference type="OrthoDB" id="417697at2759"/>
<dbReference type="GO" id="GO:0008168">
    <property type="term" value="F:methyltransferase activity"/>
    <property type="evidence" value="ECO:0007669"/>
    <property type="project" value="UniProtKB-KW"/>
</dbReference>
<dbReference type="Gene3D" id="3.40.50.150">
    <property type="entry name" value="Vaccinia Virus protein VP39"/>
    <property type="match status" value="1"/>
</dbReference>